<gene>
    <name evidence="3" type="ORF">CLV39_0666</name>
</gene>
<dbReference type="SUPFAM" id="SSF47473">
    <property type="entry name" value="EF-hand"/>
    <property type="match status" value="1"/>
</dbReference>
<dbReference type="InterPro" id="IPR018247">
    <property type="entry name" value="EF_Hand_1_Ca_BS"/>
</dbReference>
<keyword evidence="1" id="KW-0472">Membrane</keyword>
<feature type="domain" description="EF-hand" evidence="2">
    <location>
        <begin position="238"/>
        <end position="273"/>
    </location>
</feature>
<keyword evidence="1" id="KW-0812">Transmembrane</keyword>
<evidence type="ECO:0000313" key="3">
    <source>
        <dbReference type="EMBL" id="RMA97014.1"/>
    </source>
</evidence>
<protein>
    <submittedName>
        <fullName evidence="3">Type IV pilus assembly protein PilW</fullName>
    </submittedName>
</protein>
<feature type="transmembrane region" description="Helical" evidence="1">
    <location>
        <begin position="7"/>
        <end position="28"/>
    </location>
</feature>
<accession>A0A3M0BKQ5</accession>
<dbReference type="OrthoDB" id="5430888at2"/>
<dbReference type="PROSITE" id="PS50222">
    <property type="entry name" value="EF_HAND_2"/>
    <property type="match status" value="1"/>
</dbReference>
<dbReference type="GO" id="GO:0005509">
    <property type="term" value="F:calcium ion binding"/>
    <property type="evidence" value="ECO:0007669"/>
    <property type="project" value="InterPro"/>
</dbReference>
<dbReference type="Pfam" id="PF07963">
    <property type="entry name" value="N_methyl"/>
    <property type="match status" value="1"/>
</dbReference>
<organism evidence="3 4">
    <name type="scientific">Hydrogenothermus marinus</name>
    <dbReference type="NCBI Taxonomy" id="133270"/>
    <lineage>
        <taxon>Bacteria</taxon>
        <taxon>Pseudomonadati</taxon>
        <taxon>Aquificota</taxon>
        <taxon>Aquificia</taxon>
        <taxon>Aquificales</taxon>
        <taxon>Hydrogenothermaceae</taxon>
        <taxon>Hydrogenothermus</taxon>
    </lineage>
</organism>
<dbReference type="RefSeq" id="WP_121922808.1">
    <property type="nucleotide sequence ID" value="NZ_REFO01000011.1"/>
</dbReference>
<dbReference type="Proteomes" id="UP000280842">
    <property type="component" value="Unassembled WGS sequence"/>
</dbReference>
<dbReference type="InterPro" id="IPR011992">
    <property type="entry name" value="EF-hand-dom_pair"/>
</dbReference>
<evidence type="ECO:0000256" key="1">
    <source>
        <dbReference type="SAM" id="Phobius"/>
    </source>
</evidence>
<dbReference type="InterPro" id="IPR012902">
    <property type="entry name" value="N_methyl_site"/>
</dbReference>
<dbReference type="PROSITE" id="PS00409">
    <property type="entry name" value="PROKAR_NTER_METHYL"/>
    <property type="match status" value="1"/>
</dbReference>
<dbReference type="AlphaFoldDB" id="A0A3M0BKQ5"/>
<dbReference type="PROSITE" id="PS00018">
    <property type="entry name" value="EF_HAND_1"/>
    <property type="match status" value="1"/>
</dbReference>
<evidence type="ECO:0000313" key="4">
    <source>
        <dbReference type="Proteomes" id="UP000280842"/>
    </source>
</evidence>
<proteinExistence type="predicted"/>
<keyword evidence="4" id="KW-1185">Reference proteome</keyword>
<dbReference type="NCBIfam" id="TIGR02532">
    <property type="entry name" value="IV_pilin_GFxxxE"/>
    <property type="match status" value="1"/>
</dbReference>
<sequence length="337" mass="37603">MKKGFSLIEILVAIVIILLVLGGAYITYITILKGFFKETTSIETQIETSVGTELLRLDIEHAGFGLGSYQPDLPIELNNSQFIVRTNLNSTNIIKDNSAKPVYWALLSCDYSGYSKDITEEGDIENIPSSENANYLYLSALDKKFISTSTNLACPQKDGYNITGKMLVIPYDSTATNGCDNQFCYKIIYKLSSTQNLNNCNPKTRNLLRAVGKSFGEPLLNCVSSIKYTFDIDTDENGTVDLPDSSFENLDINSDGKVDAQEVKNLLKKVNIYILIQEGKEDGSFNFTNYKTCSTAPTDSRLSDKCVEAGDQELPLPKNFEHYRWKVIKLSVKPMDL</sequence>
<dbReference type="InterPro" id="IPR002048">
    <property type="entry name" value="EF_hand_dom"/>
</dbReference>
<name>A0A3M0BKQ5_9AQUI</name>
<keyword evidence="1" id="KW-1133">Transmembrane helix</keyword>
<comment type="caution">
    <text evidence="3">The sequence shown here is derived from an EMBL/GenBank/DDBJ whole genome shotgun (WGS) entry which is preliminary data.</text>
</comment>
<dbReference type="EMBL" id="REFO01000011">
    <property type="protein sequence ID" value="RMA97014.1"/>
    <property type="molecule type" value="Genomic_DNA"/>
</dbReference>
<reference evidence="3 4" key="1">
    <citation type="submission" date="2018-10" db="EMBL/GenBank/DDBJ databases">
        <title>Genomic Encyclopedia of Archaeal and Bacterial Type Strains, Phase II (KMG-II): from individual species to whole genera.</title>
        <authorList>
            <person name="Goeker M."/>
        </authorList>
    </citation>
    <scope>NUCLEOTIDE SEQUENCE [LARGE SCALE GENOMIC DNA]</scope>
    <source>
        <strain evidence="3 4">VM1</strain>
    </source>
</reference>
<evidence type="ECO:0000259" key="2">
    <source>
        <dbReference type="PROSITE" id="PS50222"/>
    </source>
</evidence>